<dbReference type="SUPFAM" id="SSF103025">
    <property type="entry name" value="Folate-binding domain"/>
    <property type="match status" value="1"/>
</dbReference>
<accession>A0A382YL13</accession>
<dbReference type="InterPro" id="IPR027266">
    <property type="entry name" value="TrmE/GcvT-like"/>
</dbReference>
<dbReference type="Pfam" id="PF01571">
    <property type="entry name" value="GCV_T"/>
    <property type="match status" value="1"/>
</dbReference>
<dbReference type="Gene3D" id="3.30.1360.120">
    <property type="entry name" value="Probable tRNA modification gtpase trme, domain 1"/>
    <property type="match status" value="1"/>
</dbReference>
<reference evidence="2" key="1">
    <citation type="submission" date="2018-05" db="EMBL/GenBank/DDBJ databases">
        <authorList>
            <person name="Lanie J.A."/>
            <person name="Ng W.-L."/>
            <person name="Kazmierczak K.M."/>
            <person name="Andrzejewski T.M."/>
            <person name="Davidsen T.M."/>
            <person name="Wayne K.J."/>
            <person name="Tettelin H."/>
            <person name="Glass J.I."/>
            <person name="Rusch D."/>
            <person name="Podicherti R."/>
            <person name="Tsui H.-C.T."/>
            <person name="Winkler M.E."/>
        </authorList>
    </citation>
    <scope>NUCLEOTIDE SEQUENCE</scope>
</reference>
<organism evidence="2">
    <name type="scientific">marine metagenome</name>
    <dbReference type="NCBI Taxonomy" id="408172"/>
    <lineage>
        <taxon>unclassified sequences</taxon>
        <taxon>metagenomes</taxon>
        <taxon>ecological metagenomes</taxon>
    </lineage>
</organism>
<dbReference type="PANTHER" id="PTHR43757:SF2">
    <property type="entry name" value="AMINOMETHYLTRANSFERASE, MITOCHONDRIAL"/>
    <property type="match status" value="1"/>
</dbReference>
<protein>
    <recommendedName>
        <fullName evidence="1">GCVT N-terminal domain-containing protein</fullName>
    </recommendedName>
</protein>
<proteinExistence type="predicted"/>
<evidence type="ECO:0000259" key="1">
    <source>
        <dbReference type="Pfam" id="PF01571"/>
    </source>
</evidence>
<feature type="non-terminal residue" evidence="2">
    <location>
        <position position="248"/>
    </location>
</feature>
<dbReference type="InterPro" id="IPR006222">
    <property type="entry name" value="GCVT_N"/>
</dbReference>
<sequence>MSSGLVTSRRNRRTPYTDCVEALGVSGFSIVNHTLLPKSFARSVEEDYWHLKEHVQLWDVGCQRQVELRGPDAVLLAQKMTPRDLRSMKPGQCYYTPVIDNHAGLLNDPVLLKRASDWFWFSIADSDVLLWAKALALGMNLDVQVSEPDVWPLAVQGPRAEDLVASVFGDETRSVRYFSFLECDFHGRQLVVARSGYSKQGGFEIYLDDSALGSTLWDTLWEAGADLQVAPGCPNLIERIEAGLLSYG</sequence>
<dbReference type="AlphaFoldDB" id="A0A382YL13"/>
<dbReference type="InterPro" id="IPR028896">
    <property type="entry name" value="GcvT/YgfZ/DmdA"/>
</dbReference>
<dbReference type="PIRSF" id="PIRSF006487">
    <property type="entry name" value="GcvT"/>
    <property type="match status" value="1"/>
</dbReference>
<dbReference type="PANTHER" id="PTHR43757">
    <property type="entry name" value="AMINOMETHYLTRANSFERASE"/>
    <property type="match status" value="1"/>
</dbReference>
<feature type="domain" description="GCVT N-terminal" evidence="1">
    <location>
        <begin position="31"/>
        <end position="248"/>
    </location>
</feature>
<name>A0A382YL13_9ZZZZ</name>
<dbReference type="EMBL" id="UINC01176717">
    <property type="protein sequence ID" value="SVD83972.1"/>
    <property type="molecule type" value="Genomic_DNA"/>
</dbReference>
<gene>
    <name evidence="2" type="ORF">METZ01_LOCUS436826</name>
</gene>
<evidence type="ECO:0000313" key="2">
    <source>
        <dbReference type="EMBL" id="SVD83972.1"/>
    </source>
</evidence>